<organism evidence="2 3">
    <name type="scientific">Methylophilus aquaticus</name>
    <dbReference type="NCBI Taxonomy" id="1971610"/>
    <lineage>
        <taxon>Bacteria</taxon>
        <taxon>Pseudomonadati</taxon>
        <taxon>Pseudomonadota</taxon>
        <taxon>Betaproteobacteria</taxon>
        <taxon>Nitrosomonadales</taxon>
        <taxon>Methylophilaceae</taxon>
        <taxon>Methylophilus</taxon>
    </lineage>
</organism>
<protein>
    <submittedName>
        <fullName evidence="2">DUF3426 domain-containing protein</fullName>
    </submittedName>
</protein>
<dbReference type="NCBIfam" id="TIGR02098">
    <property type="entry name" value="MJ0042_CXXC"/>
    <property type="match status" value="1"/>
</dbReference>
<proteinExistence type="predicted"/>
<evidence type="ECO:0000313" key="2">
    <source>
        <dbReference type="EMBL" id="MDP8567898.1"/>
    </source>
</evidence>
<evidence type="ECO:0000259" key="1">
    <source>
        <dbReference type="Pfam" id="PF13719"/>
    </source>
</evidence>
<accession>A0ABT9JTI8</accession>
<name>A0ABT9JTI8_9PROT</name>
<dbReference type="InterPro" id="IPR021834">
    <property type="entry name" value="DUF3426"/>
</dbReference>
<dbReference type="Proteomes" id="UP001225906">
    <property type="component" value="Unassembled WGS sequence"/>
</dbReference>
<dbReference type="Pfam" id="PF13719">
    <property type="entry name" value="Zn_ribbon_5"/>
    <property type="match status" value="1"/>
</dbReference>
<dbReference type="EMBL" id="JAVCAP010000016">
    <property type="protein sequence ID" value="MDP8567898.1"/>
    <property type="molecule type" value="Genomic_DNA"/>
</dbReference>
<dbReference type="Pfam" id="PF11906">
    <property type="entry name" value="DUF3426"/>
    <property type="match status" value="1"/>
</dbReference>
<dbReference type="RefSeq" id="WP_306389620.1">
    <property type="nucleotide sequence ID" value="NZ_JAVCAP010000016.1"/>
</dbReference>
<comment type="caution">
    <text evidence="2">The sequence shown here is derived from an EMBL/GenBank/DDBJ whole genome shotgun (WGS) entry which is preliminary data.</text>
</comment>
<reference evidence="3" key="1">
    <citation type="journal article" date="2019" name="Int. J. Syst. Evol. Microbiol.">
        <title>The Global Catalogue of Microorganisms (GCM) 10K type strain sequencing project: providing services to taxonomists for standard genome sequencing and annotation.</title>
        <authorList>
            <consortium name="The Broad Institute Genomics Platform"/>
            <consortium name="The Broad Institute Genome Sequencing Center for Infectious Disease"/>
            <person name="Wu L."/>
            <person name="Ma J."/>
        </authorList>
    </citation>
    <scope>NUCLEOTIDE SEQUENCE [LARGE SCALE GENOMIC DNA]</scope>
    <source>
        <strain evidence="3">VKM B-3159</strain>
    </source>
</reference>
<gene>
    <name evidence="2" type="ORF">Q9291_08560</name>
</gene>
<sequence length="362" mass="39591">MSLITACPACQTQFEVTEAELHAYRGKVRCGECEHVFDAAAHLLNSEDAGTPQSPLIDVYSEVNPSVTTSKIPASISETASAEPNEIYTSPAHVLDTSESDGIFSPEPQQYDAFIPAADSADKQLTQPEHETLTDAIDARQEIVETQDAPLQEITLTQHPALHVDDLLASGAIAADTAIAEPSVPEFLRNVSLSDERPPQPAPSSTKQSAYFGLMVLCTLAVLIQLLYFSRAHLIAHYPQTKPLLQSFCRVLHCELSLPQDIAQFTIDDADIQEHRERDGVLVFSSVLMNHAQVAQAYPLIELTLTNTSDEPVLRRILKPQEYLPTALNKDEGLAAQQEIRINSLLGVPDQEVAGFRVAIAY</sequence>
<feature type="domain" description="Zinc finger/thioredoxin putative" evidence="1">
    <location>
        <begin position="3"/>
        <end position="39"/>
    </location>
</feature>
<dbReference type="InterPro" id="IPR011723">
    <property type="entry name" value="Znf/thioredoxin_put"/>
</dbReference>
<evidence type="ECO:0000313" key="3">
    <source>
        <dbReference type="Proteomes" id="UP001225906"/>
    </source>
</evidence>
<keyword evidence="3" id="KW-1185">Reference proteome</keyword>